<dbReference type="InterPro" id="IPR013320">
    <property type="entry name" value="ConA-like_dom_sf"/>
</dbReference>
<evidence type="ECO:0000256" key="7">
    <source>
        <dbReference type="ARBA" id="ARBA00022801"/>
    </source>
</evidence>
<dbReference type="SUPFAM" id="SSF57180">
    <property type="entry name" value="Cellulose-binding domain"/>
    <property type="match status" value="1"/>
</dbReference>
<gene>
    <name evidence="16" type="ORF">PG994_009013</name>
</gene>
<organism evidence="16 17">
    <name type="scientific">Apiospora phragmitis</name>
    <dbReference type="NCBI Taxonomy" id="2905665"/>
    <lineage>
        <taxon>Eukaryota</taxon>
        <taxon>Fungi</taxon>
        <taxon>Dikarya</taxon>
        <taxon>Ascomycota</taxon>
        <taxon>Pezizomycotina</taxon>
        <taxon>Sordariomycetes</taxon>
        <taxon>Xylariomycetidae</taxon>
        <taxon>Amphisphaeriales</taxon>
        <taxon>Apiosporaceae</taxon>
        <taxon>Apiospora</taxon>
    </lineage>
</organism>
<keyword evidence="8 11" id="KW-0119">Carbohydrate metabolism</keyword>
<evidence type="ECO:0000256" key="11">
    <source>
        <dbReference type="PROSITE-ProRule" id="PRU01097"/>
    </source>
</evidence>
<evidence type="ECO:0000259" key="14">
    <source>
        <dbReference type="PROSITE" id="PS51164"/>
    </source>
</evidence>
<dbReference type="RefSeq" id="XP_066714011.1">
    <property type="nucleotide sequence ID" value="XM_066860422.1"/>
</dbReference>
<feature type="domain" description="GH11" evidence="15">
    <location>
        <begin position="34"/>
        <end position="223"/>
    </location>
</feature>
<protein>
    <recommendedName>
        <fullName evidence="4 11">Endo-1,4-beta-xylanase</fullName>
        <ecNumber evidence="4 11">3.2.1.8</ecNumber>
    </recommendedName>
</protein>
<evidence type="ECO:0000256" key="3">
    <source>
        <dbReference type="ARBA" id="ARBA00007792"/>
    </source>
</evidence>
<evidence type="ECO:0000256" key="4">
    <source>
        <dbReference type="ARBA" id="ARBA00012590"/>
    </source>
</evidence>
<accession>A0ABR1UKH4</accession>
<evidence type="ECO:0000256" key="10">
    <source>
        <dbReference type="ARBA" id="ARBA00023326"/>
    </source>
</evidence>
<keyword evidence="5 11" id="KW-0858">Xylan degradation</keyword>
<evidence type="ECO:0000256" key="12">
    <source>
        <dbReference type="RuleBase" id="RU362015"/>
    </source>
</evidence>
<feature type="signal peptide" evidence="13">
    <location>
        <begin position="1"/>
        <end position="17"/>
    </location>
</feature>
<dbReference type="PROSITE" id="PS00777">
    <property type="entry name" value="GH11_2"/>
    <property type="match status" value="1"/>
</dbReference>
<dbReference type="InterPro" id="IPR018208">
    <property type="entry name" value="GH11_AS_1"/>
</dbReference>
<comment type="pathway">
    <text evidence="2 11 12">Glycan degradation; xylan degradation.</text>
</comment>
<dbReference type="EC" id="3.2.1.8" evidence="4 11"/>
<proteinExistence type="inferred from homology"/>
<feature type="chain" id="PRO_5045869949" description="Endo-1,4-beta-xylanase" evidence="13">
    <location>
        <begin position="18"/>
        <end position="301"/>
    </location>
</feature>
<comment type="similarity">
    <text evidence="3 11 12">Belongs to the glycosyl hydrolase 11 (cellulase G) family.</text>
</comment>
<feature type="domain" description="CBM1" evidence="14">
    <location>
        <begin position="266"/>
        <end position="301"/>
    </location>
</feature>
<dbReference type="SMART" id="SM00236">
    <property type="entry name" value="fCBD"/>
    <property type="match status" value="1"/>
</dbReference>
<dbReference type="InterPro" id="IPR033119">
    <property type="entry name" value="GH11_AS_2"/>
</dbReference>
<evidence type="ECO:0000256" key="13">
    <source>
        <dbReference type="SAM" id="SignalP"/>
    </source>
</evidence>
<dbReference type="PROSITE" id="PS00562">
    <property type="entry name" value="CBM1_1"/>
    <property type="match status" value="1"/>
</dbReference>
<evidence type="ECO:0000313" key="17">
    <source>
        <dbReference type="Proteomes" id="UP001480595"/>
    </source>
</evidence>
<comment type="caution">
    <text evidence="16">The sequence shown here is derived from an EMBL/GenBank/DDBJ whole genome shotgun (WGS) entry which is preliminary data.</text>
</comment>
<dbReference type="PANTHER" id="PTHR46828">
    <property type="entry name" value="ENDO-1,4-BETA-XYLANASE A-RELATED"/>
    <property type="match status" value="1"/>
</dbReference>
<dbReference type="PROSITE" id="PS51761">
    <property type="entry name" value="GH11_3"/>
    <property type="match status" value="1"/>
</dbReference>
<dbReference type="GeneID" id="92093485"/>
<dbReference type="InterPro" id="IPR000254">
    <property type="entry name" value="CBD"/>
</dbReference>
<dbReference type="InterPro" id="IPR035971">
    <property type="entry name" value="CBD_sf"/>
</dbReference>
<keyword evidence="7 11" id="KW-0378">Hydrolase</keyword>
<dbReference type="InterPro" id="IPR001137">
    <property type="entry name" value="Glyco_hydro_11"/>
</dbReference>
<feature type="active site" description="Proton donor" evidence="11">
    <location>
        <position position="210"/>
    </location>
</feature>
<evidence type="ECO:0000256" key="9">
    <source>
        <dbReference type="ARBA" id="ARBA00023295"/>
    </source>
</evidence>
<evidence type="ECO:0000256" key="2">
    <source>
        <dbReference type="ARBA" id="ARBA00004851"/>
    </source>
</evidence>
<dbReference type="InterPro" id="IPR033123">
    <property type="entry name" value="GH11_dom"/>
</dbReference>
<comment type="catalytic activity">
    <reaction evidence="1 11 12">
        <text>Endohydrolysis of (1-&gt;4)-beta-D-xylosidic linkages in xylans.</text>
        <dbReference type="EC" id="3.2.1.8"/>
    </reaction>
</comment>
<evidence type="ECO:0000256" key="8">
    <source>
        <dbReference type="ARBA" id="ARBA00023277"/>
    </source>
</evidence>
<dbReference type="PROSITE" id="PS51164">
    <property type="entry name" value="CBM1_2"/>
    <property type="match status" value="1"/>
</dbReference>
<dbReference type="Pfam" id="PF00457">
    <property type="entry name" value="Glyco_hydro_11"/>
    <property type="match status" value="1"/>
</dbReference>
<dbReference type="Pfam" id="PF00734">
    <property type="entry name" value="CBM_1"/>
    <property type="match status" value="1"/>
</dbReference>
<keyword evidence="6 13" id="KW-0732">Signal</keyword>
<dbReference type="PRINTS" id="PR00911">
    <property type="entry name" value="GLHYDRLASE11"/>
</dbReference>
<feature type="active site" description="Nucleophile" evidence="11">
    <location>
        <position position="119"/>
    </location>
</feature>
<dbReference type="Proteomes" id="UP001480595">
    <property type="component" value="Unassembled WGS sequence"/>
</dbReference>
<reference evidence="16 17" key="1">
    <citation type="submission" date="2023-01" db="EMBL/GenBank/DDBJ databases">
        <title>Analysis of 21 Apiospora genomes using comparative genomics revels a genus with tremendous synthesis potential of carbohydrate active enzymes and secondary metabolites.</title>
        <authorList>
            <person name="Sorensen T."/>
        </authorList>
    </citation>
    <scope>NUCLEOTIDE SEQUENCE [LARGE SCALE GENOMIC DNA]</scope>
    <source>
        <strain evidence="16 17">CBS 135458</strain>
    </source>
</reference>
<dbReference type="SUPFAM" id="SSF49899">
    <property type="entry name" value="Concanavalin A-like lectins/glucanases"/>
    <property type="match status" value="1"/>
</dbReference>
<dbReference type="EMBL" id="JAQQWL010000009">
    <property type="protein sequence ID" value="KAK8058565.1"/>
    <property type="molecule type" value="Genomic_DNA"/>
</dbReference>
<dbReference type="PANTHER" id="PTHR46828:SF3">
    <property type="entry name" value="ENDO-1,4-BETA-XYLANASE"/>
    <property type="match status" value="1"/>
</dbReference>
<dbReference type="PROSITE" id="PS00776">
    <property type="entry name" value="GH11_1"/>
    <property type="match status" value="1"/>
</dbReference>
<dbReference type="Gene3D" id="2.60.120.180">
    <property type="match status" value="1"/>
</dbReference>
<name>A0ABR1UKH4_9PEZI</name>
<keyword evidence="10 11" id="KW-0624">Polysaccharide degradation</keyword>
<evidence type="ECO:0000256" key="5">
    <source>
        <dbReference type="ARBA" id="ARBA00022651"/>
    </source>
</evidence>
<evidence type="ECO:0000313" key="16">
    <source>
        <dbReference type="EMBL" id="KAK8058565.1"/>
    </source>
</evidence>
<keyword evidence="17" id="KW-1185">Reference proteome</keyword>
<evidence type="ECO:0000256" key="1">
    <source>
        <dbReference type="ARBA" id="ARBA00000681"/>
    </source>
</evidence>
<sequence length="301" mass="30174">MIASLLAVLAAATGSLAFPLENGNVTEFFDLMKRATPSGTGTHNGYYYSFWTDGAGDVTYTNEAGGQYSARWSGNGNWVGGKGGILVVPSNTITYSGTYTPNGNSYLAVYGWTRNPLIEYYIVENFGTYNPSSGATAKGTVTSDGSTYQLGVSTRTNAPSIEGTSTFQQFWSVRNSKRTGGTVTVANHFDAWARAGMRLGSHDYQIVATEGYFSSGSATINVGAASGGGGGGGGGGDNGGGNGGGGGGGGGNGGGGGGGGGGGSGDCSALWGQCGGNGWSGPKCCSSGTCKASNEWYSQCQ</sequence>
<evidence type="ECO:0000256" key="6">
    <source>
        <dbReference type="ARBA" id="ARBA00022729"/>
    </source>
</evidence>
<keyword evidence="9 11" id="KW-0326">Glycosidase</keyword>
<dbReference type="InterPro" id="IPR013319">
    <property type="entry name" value="GH11/12"/>
</dbReference>
<evidence type="ECO:0000259" key="15">
    <source>
        <dbReference type="PROSITE" id="PS51761"/>
    </source>
</evidence>